<dbReference type="RefSeq" id="WP_086473414.1">
    <property type="nucleotide sequence ID" value="NZ_FXWJ01000002.1"/>
</dbReference>
<accession>A0ABY1RBE8</accession>
<name>A0ABY1RBE8_9MICO</name>
<protein>
    <recommendedName>
        <fullName evidence="3">Restriction endonuclease type IV Mrr domain-containing protein</fullName>
    </recommendedName>
</protein>
<gene>
    <name evidence="1" type="ORF">SAMN06295909_1377</name>
</gene>
<sequence length="106" mass="12050">MGRVKWRHIEEKDSNDLVEVLLVREYTHDGLRAYALGGRGDDDGIDVAVRVEATNQLVHTLQLKYFPGGFSGGYRDRRTQIKHSLGQQVHRIPHWTGLRRSAGKDA</sequence>
<dbReference type="EMBL" id="FXWJ01000002">
    <property type="protein sequence ID" value="SMQ66971.1"/>
    <property type="molecule type" value="Genomic_DNA"/>
</dbReference>
<comment type="caution">
    <text evidence="1">The sequence shown here is derived from an EMBL/GenBank/DDBJ whole genome shotgun (WGS) entry which is preliminary data.</text>
</comment>
<evidence type="ECO:0000313" key="2">
    <source>
        <dbReference type="Proteomes" id="UP000194464"/>
    </source>
</evidence>
<reference evidence="1 2" key="1">
    <citation type="submission" date="2017-04" db="EMBL/GenBank/DDBJ databases">
        <authorList>
            <person name="Varghese N."/>
            <person name="Submissions S."/>
        </authorList>
    </citation>
    <scope>NUCLEOTIDE SEQUENCE [LARGE SCALE GENOMIC DNA]</scope>
    <source>
        <strain evidence="1 2">VKM Ac-1784</strain>
    </source>
</reference>
<evidence type="ECO:0000313" key="1">
    <source>
        <dbReference type="EMBL" id="SMQ66971.1"/>
    </source>
</evidence>
<dbReference type="Proteomes" id="UP000194464">
    <property type="component" value="Unassembled WGS sequence"/>
</dbReference>
<proteinExistence type="predicted"/>
<keyword evidence="2" id="KW-1185">Reference proteome</keyword>
<evidence type="ECO:0008006" key="3">
    <source>
        <dbReference type="Google" id="ProtNLM"/>
    </source>
</evidence>
<organism evidence="1 2">
    <name type="scientific">Plantibacter elymi</name>
    <name type="common">nom. nud.</name>
    <dbReference type="NCBI Taxonomy" id="199708"/>
    <lineage>
        <taxon>Bacteria</taxon>
        <taxon>Bacillati</taxon>
        <taxon>Actinomycetota</taxon>
        <taxon>Actinomycetes</taxon>
        <taxon>Micrococcales</taxon>
        <taxon>Microbacteriaceae</taxon>
        <taxon>Plantibacter</taxon>
    </lineage>
</organism>